<sequence length="73" mass="8332">MGGALRSCRVAPVFHKIIYKERNFISGLEFRQENRKPKSGVSVPDDLNIRRQTNNTSAIILALKHRIPSELRS</sequence>
<organism evidence="1 2">
    <name type="scientific">Apostasia shenzhenica</name>
    <dbReference type="NCBI Taxonomy" id="1088818"/>
    <lineage>
        <taxon>Eukaryota</taxon>
        <taxon>Viridiplantae</taxon>
        <taxon>Streptophyta</taxon>
        <taxon>Embryophyta</taxon>
        <taxon>Tracheophyta</taxon>
        <taxon>Spermatophyta</taxon>
        <taxon>Magnoliopsida</taxon>
        <taxon>Liliopsida</taxon>
        <taxon>Asparagales</taxon>
        <taxon>Orchidaceae</taxon>
        <taxon>Apostasioideae</taxon>
        <taxon>Apostasia</taxon>
    </lineage>
</organism>
<reference evidence="1 2" key="1">
    <citation type="journal article" date="2017" name="Nature">
        <title>The Apostasia genome and the evolution of orchids.</title>
        <authorList>
            <person name="Zhang G.Q."/>
            <person name="Liu K.W."/>
            <person name="Li Z."/>
            <person name="Lohaus R."/>
            <person name="Hsiao Y.Y."/>
            <person name="Niu S.C."/>
            <person name="Wang J.Y."/>
            <person name="Lin Y.C."/>
            <person name="Xu Q."/>
            <person name="Chen L.J."/>
            <person name="Yoshida K."/>
            <person name="Fujiwara S."/>
            <person name="Wang Z.W."/>
            <person name="Zhang Y.Q."/>
            <person name="Mitsuda N."/>
            <person name="Wang M."/>
            <person name="Liu G.H."/>
            <person name="Pecoraro L."/>
            <person name="Huang H.X."/>
            <person name="Xiao X.J."/>
            <person name="Lin M."/>
            <person name="Wu X.Y."/>
            <person name="Wu W.L."/>
            <person name="Chen Y.Y."/>
            <person name="Chang S.B."/>
            <person name="Sakamoto S."/>
            <person name="Ohme-Takagi M."/>
            <person name="Yagi M."/>
            <person name="Zeng S.J."/>
            <person name="Shen C.Y."/>
            <person name="Yeh C.M."/>
            <person name="Luo Y.B."/>
            <person name="Tsai W.C."/>
            <person name="Van de Peer Y."/>
            <person name="Liu Z.J."/>
        </authorList>
    </citation>
    <scope>NUCLEOTIDE SEQUENCE [LARGE SCALE GENOMIC DNA]</scope>
    <source>
        <strain evidence="2">cv. Shenzhen</strain>
        <tissue evidence="1">Stem</tissue>
    </source>
</reference>
<name>A0A2I0AI26_9ASPA</name>
<keyword evidence="2" id="KW-1185">Reference proteome</keyword>
<evidence type="ECO:0000313" key="1">
    <source>
        <dbReference type="EMBL" id="PKA55214.1"/>
    </source>
</evidence>
<proteinExistence type="predicted"/>
<dbReference type="Proteomes" id="UP000236161">
    <property type="component" value="Unassembled WGS sequence"/>
</dbReference>
<dbReference type="AlphaFoldDB" id="A0A2I0AI26"/>
<accession>A0A2I0AI26</accession>
<evidence type="ECO:0000313" key="2">
    <source>
        <dbReference type="Proteomes" id="UP000236161"/>
    </source>
</evidence>
<dbReference type="EMBL" id="KZ451980">
    <property type="protein sequence ID" value="PKA55214.1"/>
    <property type="molecule type" value="Genomic_DNA"/>
</dbReference>
<gene>
    <name evidence="1" type="ORF">AXF42_Ash003851</name>
</gene>
<protein>
    <submittedName>
        <fullName evidence="1">Uncharacterized protein</fullName>
    </submittedName>
</protein>